<proteinExistence type="predicted"/>
<name>A0A5C5V6T4_9BACT</name>
<evidence type="ECO:0000256" key="1">
    <source>
        <dbReference type="SAM" id="SignalP"/>
    </source>
</evidence>
<dbReference type="AlphaFoldDB" id="A0A5C5V6T4"/>
<evidence type="ECO:0000313" key="3">
    <source>
        <dbReference type="Proteomes" id="UP000316714"/>
    </source>
</evidence>
<reference evidence="2 3" key="1">
    <citation type="submission" date="2019-02" db="EMBL/GenBank/DDBJ databases">
        <title>Deep-cultivation of Planctomycetes and their phenomic and genomic characterization uncovers novel biology.</title>
        <authorList>
            <person name="Wiegand S."/>
            <person name="Jogler M."/>
            <person name="Boedeker C."/>
            <person name="Pinto D."/>
            <person name="Vollmers J."/>
            <person name="Rivas-Marin E."/>
            <person name="Kohn T."/>
            <person name="Peeters S.H."/>
            <person name="Heuer A."/>
            <person name="Rast P."/>
            <person name="Oberbeckmann S."/>
            <person name="Bunk B."/>
            <person name="Jeske O."/>
            <person name="Meyerdierks A."/>
            <person name="Storesund J.E."/>
            <person name="Kallscheuer N."/>
            <person name="Luecker S."/>
            <person name="Lage O.M."/>
            <person name="Pohl T."/>
            <person name="Merkel B.J."/>
            <person name="Hornburger P."/>
            <person name="Mueller R.-W."/>
            <person name="Bruemmer F."/>
            <person name="Labrenz M."/>
            <person name="Spormann A.M."/>
            <person name="Op Den Camp H."/>
            <person name="Overmann J."/>
            <person name="Amann R."/>
            <person name="Jetten M.S.M."/>
            <person name="Mascher T."/>
            <person name="Medema M.H."/>
            <person name="Devos D.P."/>
            <person name="Kaster A.-K."/>
            <person name="Ovreas L."/>
            <person name="Rohde M."/>
            <person name="Galperin M.Y."/>
            <person name="Jogler C."/>
        </authorList>
    </citation>
    <scope>NUCLEOTIDE SEQUENCE [LARGE SCALE GENOMIC DNA]</scope>
    <source>
        <strain evidence="2 3">KOR34</strain>
    </source>
</reference>
<dbReference type="Proteomes" id="UP000316714">
    <property type="component" value="Unassembled WGS sequence"/>
</dbReference>
<sequence length="333" mass="35162" precursor="true">MNWQTCAVMTVAVAIAAGSAHGAEPAFRANVLQTACYGEVAGAAGCCACGNDCDCCPSCEFTAGYLYMAREYGRNSPLVSAASSGDTLIGMSDFEGDFESGFEVSGRWSRLEARYLQISSDAQDLAAASFGNQVTFQGDDYFSDIAVAYDTDLHSGEINLYCTDPCAVVRVKSGFRYLQLNEGIAGSFPGFTGVLFTETRNELYGLQLGVDADLWARPCSCFSLVATSKAGVYFADTRLDSFPNAAGAVTLGSTADSSERGAFVGELGLLARVRVMDCLTVDAGYNLMLITGVALAGDQSQAIDMQPFQPATSSIQNGEVLYHGLTARATLSF</sequence>
<dbReference type="OrthoDB" id="241407at2"/>
<comment type="caution">
    <text evidence="2">The sequence shown here is derived from an EMBL/GenBank/DDBJ whole genome shotgun (WGS) entry which is preliminary data.</text>
</comment>
<dbReference type="RefSeq" id="WP_146566196.1">
    <property type="nucleotide sequence ID" value="NZ_SIHJ01000002.1"/>
</dbReference>
<keyword evidence="1" id="KW-0732">Signal</keyword>
<gene>
    <name evidence="2" type="ORF">KOR34_33390</name>
</gene>
<accession>A0A5C5V6T4</accession>
<keyword evidence="3" id="KW-1185">Reference proteome</keyword>
<feature type="signal peptide" evidence="1">
    <location>
        <begin position="1"/>
        <end position="22"/>
    </location>
</feature>
<evidence type="ECO:0000313" key="2">
    <source>
        <dbReference type="EMBL" id="TWT33507.1"/>
    </source>
</evidence>
<organism evidence="2 3">
    <name type="scientific">Posidoniimonas corsicana</name>
    <dbReference type="NCBI Taxonomy" id="1938618"/>
    <lineage>
        <taxon>Bacteria</taxon>
        <taxon>Pseudomonadati</taxon>
        <taxon>Planctomycetota</taxon>
        <taxon>Planctomycetia</taxon>
        <taxon>Pirellulales</taxon>
        <taxon>Lacipirellulaceae</taxon>
        <taxon>Posidoniimonas</taxon>
    </lineage>
</organism>
<protein>
    <submittedName>
        <fullName evidence="2">Uncharacterized protein</fullName>
    </submittedName>
</protein>
<feature type="chain" id="PRO_5022801579" evidence="1">
    <location>
        <begin position="23"/>
        <end position="333"/>
    </location>
</feature>
<dbReference type="EMBL" id="SIHJ01000002">
    <property type="protein sequence ID" value="TWT33507.1"/>
    <property type="molecule type" value="Genomic_DNA"/>
</dbReference>